<reference evidence="3 4" key="1">
    <citation type="submission" date="2021-03" db="EMBL/GenBank/DDBJ databases">
        <title>Caproiciproducens sp. nov. isolated from feces of cow.</title>
        <authorList>
            <person name="Choi J.-Y."/>
        </authorList>
    </citation>
    <scope>NUCLEOTIDE SEQUENCE [LARGE SCALE GENOMIC DNA]</scope>
    <source>
        <strain evidence="3 4">AGMB10547</strain>
    </source>
</reference>
<comment type="caution">
    <text evidence="3">The sequence shown here is derived from an EMBL/GenBank/DDBJ whole genome shotgun (WGS) entry which is preliminary data.</text>
</comment>
<dbReference type="EMBL" id="JAGFNZ010000004">
    <property type="protein sequence ID" value="MBW7573227.1"/>
    <property type="molecule type" value="Genomic_DNA"/>
</dbReference>
<dbReference type="InterPro" id="IPR050266">
    <property type="entry name" value="AB_hydrolase_sf"/>
</dbReference>
<evidence type="ECO:0000256" key="1">
    <source>
        <dbReference type="ARBA" id="ARBA00022801"/>
    </source>
</evidence>
<dbReference type="RefSeq" id="WP_219965643.1">
    <property type="nucleotide sequence ID" value="NZ_JAGFNZ010000004.1"/>
</dbReference>
<dbReference type="PANTHER" id="PTHR43798:SF31">
    <property type="entry name" value="AB HYDROLASE SUPERFAMILY PROTEIN YCLE"/>
    <property type="match status" value="1"/>
</dbReference>
<dbReference type="InterPro" id="IPR000639">
    <property type="entry name" value="Epox_hydrolase-like"/>
</dbReference>
<evidence type="ECO:0000259" key="2">
    <source>
        <dbReference type="Pfam" id="PF00561"/>
    </source>
</evidence>
<evidence type="ECO:0000313" key="3">
    <source>
        <dbReference type="EMBL" id="MBW7573227.1"/>
    </source>
</evidence>
<accession>A0ABS7DQ89</accession>
<gene>
    <name evidence="3" type="ORF">J5W02_10435</name>
</gene>
<keyword evidence="1 3" id="KW-0378">Hydrolase</keyword>
<dbReference type="InterPro" id="IPR000073">
    <property type="entry name" value="AB_hydrolase_1"/>
</dbReference>
<dbReference type="GO" id="GO:0016787">
    <property type="term" value="F:hydrolase activity"/>
    <property type="evidence" value="ECO:0007669"/>
    <property type="project" value="UniProtKB-KW"/>
</dbReference>
<dbReference type="Pfam" id="PF00561">
    <property type="entry name" value="Abhydrolase_1"/>
    <property type="match status" value="1"/>
</dbReference>
<name>A0ABS7DQ89_9FIRM</name>
<proteinExistence type="predicted"/>
<dbReference type="PRINTS" id="PR00111">
    <property type="entry name" value="ABHYDROLASE"/>
</dbReference>
<organism evidence="3 4">
    <name type="scientific">Caproiciproducens faecalis</name>
    <dbReference type="NCBI Taxonomy" id="2820301"/>
    <lineage>
        <taxon>Bacteria</taxon>
        <taxon>Bacillati</taxon>
        <taxon>Bacillota</taxon>
        <taxon>Clostridia</taxon>
        <taxon>Eubacteriales</taxon>
        <taxon>Acutalibacteraceae</taxon>
        <taxon>Caproiciproducens</taxon>
    </lineage>
</organism>
<evidence type="ECO:0000313" key="4">
    <source>
        <dbReference type="Proteomes" id="UP000719942"/>
    </source>
</evidence>
<dbReference type="InterPro" id="IPR029058">
    <property type="entry name" value="AB_hydrolase_fold"/>
</dbReference>
<feature type="domain" description="AB hydrolase-1" evidence="2">
    <location>
        <begin position="25"/>
        <end position="128"/>
    </location>
</feature>
<sequence>MGYYVTVEPTVNLYVEDLNPTGNKTILFVHGWPGNHNLFEYQLNQLPRLGYRCIAIDCRGFGLSDKPWDGYDYDRLADDVRAVIDAFQLRDITLAGHSTGGAICIRYMARHGGHGVKKLALFAAAAPSLIQRPNFPSGLKEQAVLDIISGTYSDRPKMLRGFGDMIFYHHVGPALQDWIFQLGLQAASWSTAAIAKTWINEVLFDDMAKIKVPTLILHGLNDRVCLYPLAVAQNKGIRNSVLVPFQQCGHFLFYDQMEQFNKELIDFTRN</sequence>
<dbReference type="PANTHER" id="PTHR43798">
    <property type="entry name" value="MONOACYLGLYCEROL LIPASE"/>
    <property type="match status" value="1"/>
</dbReference>
<dbReference type="SUPFAM" id="SSF53474">
    <property type="entry name" value="alpha/beta-Hydrolases"/>
    <property type="match status" value="1"/>
</dbReference>
<keyword evidence="4" id="KW-1185">Reference proteome</keyword>
<dbReference type="Proteomes" id="UP000719942">
    <property type="component" value="Unassembled WGS sequence"/>
</dbReference>
<dbReference type="Gene3D" id="3.40.50.1820">
    <property type="entry name" value="alpha/beta hydrolase"/>
    <property type="match status" value="1"/>
</dbReference>
<dbReference type="PRINTS" id="PR00412">
    <property type="entry name" value="EPOXHYDRLASE"/>
</dbReference>
<protein>
    <submittedName>
        <fullName evidence="3">Alpha/beta hydrolase</fullName>
    </submittedName>
</protein>